<evidence type="ECO:0000256" key="7">
    <source>
        <dbReference type="ARBA" id="ARBA00023002"/>
    </source>
</evidence>
<accession>A0A377CZ95</accession>
<dbReference type="Gene3D" id="3.20.20.70">
    <property type="entry name" value="Aldolase class I"/>
    <property type="match status" value="1"/>
</dbReference>
<evidence type="ECO:0000256" key="5">
    <source>
        <dbReference type="ARBA" id="ARBA00022691"/>
    </source>
</evidence>
<feature type="domain" description="Radical SAM core" evidence="10">
    <location>
        <begin position="16"/>
        <end position="115"/>
    </location>
</feature>
<dbReference type="InterPro" id="IPR001989">
    <property type="entry name" value="Radical_activat_CS"/>
</dbReference>
<name>A0A377CZ95_ECOLX</name>
<dbReference type="InterPro" id="IPR013785">
    <property type="entry name" value="Aldolase_TIM"/>
</dbReference>
<keyword evidence="4" id="KW-0119">Carbohydrate metabolism</keyword>
<dbReference type="PANTHER" id="PTHR30352:SF5">
    <property type="entry name" value="PYRUVATE FORMATE-LYASE 1-ACTIVATING ENZYME"/>
    <property type="match status" value="1"/>
</dbReference>
<proteinExistence type="inferred from homology"/>
<evidence type="ECO:0000259" key="10">
    <source>
        <dbReference type="PROSITE" id="PS51918"/>
    </source>
</evidence>
<protein>
    <submittedName>
        <fullName evidence="11">Pyruvate formate lyase-activating enzyme 1</fullName>
        <ecNumber evidence="11">1.97.1.4</ecNumber>
    </submittedName>
</protein>
<dbReference type="GO" id="GO:0016829">
    <property type="term" value="F:lyase activity"/>
    <property type="evidence" value="ECO:0007669"/>
    <property type="project" value="UniProtKB-KW"/>
</dbReference>
<keyword evidence="8" id="KW-0408">Iron</keyword>
<comment type="cofactor">
    <cofactor evidence="1">
        <name>[4Fe-4S] cluster</name>
        <dbReference type="ChEBI" id="CHEBI:49883"/>
    </cofactor>
</comment>
<dbReference type="SFLD" id="SFLDS00029">
    <property type="entry name" value="Radical_SAM"/>
    <property type="match status" value="1"/>
</dbReference>
<evidence type="ECO:0000256" key="3">
    <source>
        <dbReference type="ARBA" id="ARBA00022485"/>
    </source>
</evidence>
<organism evidence="11 12">
    <name type="scientific">Escherichia coli</name>
    <dbReference type="NCBI Taxonomy" id="562"/>
    <lineage>
        <taxon>Bacteria</taxon>
        <taxon>Pseudomonadati</taxon>
        <taxon>Pseudomonadota</taxon>
        <taxon>Gammaproteobacteria</taxon>
        <taxon>Enterobacterales</taxon>
        <taxon>Enterobacteriaceae</taxon>
        <taxon>Escherichia</taxon>
    </lineage>
</organism>
<dbReference type="PROSITE" id="PS01087">
    <property type="entry name" value="RADICAL_ACTIVATING"/>
    <property type="match status" value="1"/>
</dbReference>
<keyword evidence="7 11" id="KW-0560">Oxidoreductase</keyword>
<keyword evidence="6" id="KW-0479">Metal-binding</keyword>
<dbReference type="Pfam" id="PF13353">
    <property type="entry name" value="Fer4_12"/>
    <property type="match status" value="1"/>
</dbReference>
<keyword evidence="9" id="KW-0411">Iron-sulfur</keyword>
<keyword evidence="5" id="KW-0949">S-adenosyl-L-methionine</keyword>
<evidence type="ECO:0000256" key="2">
    <source>
        <dbReference type="ARBA" id="ARBA00009777"/>
    </source>
</evidence>
<keyword evidence="3" id="KW-0004">4Fe-4S</keyword>
<dbReference type="PANTHER" id="PTHR30352">
    <property type="entry name" value="PYRUVATE FORMATE-LYASE-ACTIVATING ENZYME"/>
    <property type="match status" value="1"/>
</dbReference>
<dbReference type="InterPro" id="IPR034457">
    <property type="entry name" value="Organic_radical-activating"/>
</dbReference>
<dbReference type="EMBL" id="UGFC01000004">
    <property type="protein sequence ID" value="STM08793.1"/>
    <property type="molecule type" value="Genomic_DNA"/>
</dbReference>
<keyword evidence="11" id="KW-0456">Lyase</keyword>
<dbReference type="GO" id="GO:0051539">
    <property type="term" value="F:4 iron, 4 sulfur cluster binding"/>
    <property type="evidence" value="ECO:0007669"/>
    <property type="project" value="UniProtKB-KW"/>
</dbReference>
<dbReference type="InterPro" id="IPR007197">
    <property type="entry name" value="rSAM"/>
</dbReference>
<keyword evidence="4" id="KW-0313">Glucose metabolism</keyword>
<dbReference type="AlphaFoldDB" id="A0A377CZ95"/>
<evidence type="ECO:0000313" key="11">
    <source>
        <dbReference type="EMBL" id="STM08793.1"/>
    </source>
</evidence>
<gene>
    <name evidence="11" type="primary">pflA-1</name>
    <name evidence="11" type="ORF">NCTC7922_00313</name>
</gene>
<evidence type="ECO:0000313" key="12">
    <source>
        <dbReference type="Proteomes" id="UP000254174"/>
    </source>
</evidence>
<dbReference type="SFLD" id="SFLDG01066">
    <property type="entry name" value="organic_radical-activating_enz"/>
    <property type="match status" value="1"/>
</dbReference>
<keyword evidence="11" id="KW-0670">Pyruvate</keyword>
<reference evidence="11 12" key="1">
    <citation type="submission" date="2018-06" db="EMBL/GenBank/DDBJ databases">
        <authorList>
            <consortium name="Pathogen Informatics"/>
            <person name="Doyle S."/>
        </authorList>
    </citation>
    <scope>NUCLEOTIDE SEQUENCE [LARGE SCALE GENOMIC DNA]</scope>
    <source>
        <strain evidence="11 12">NCTC7922</strain>
    </source>
</reference>
<evidence type="ECO:0000256" key="8">
    <source>
        <dbReference type="ARBA" id="ARBA00023004"/>
    </source>
</evidence>
<evidence type="ECO:0000256" key="4">
    <source>
        <dbReference type="ARBA" id="ARBA00022526"/>
    </source>
</evidence>
<dbReference type="GO" id="GO:0046872">
    <property type="term" value="F:metal ion binding"/>
    <property type="evidence" value="ECO:0007669"/>
    <property type="project" value="UniProtKB-KW"/>
</dbReference>
<dbReference type="PROSITE" id="PS51918">
    <property type="entry name" value="RADICAL_SAM"/>
    <property type="match status" value="1"/>
</dbReference>
<evidence type="ECO:0000256" key="6">
    <source>
        <dbReference type="ARBA" id="ARBA00022723"/>
    </source>
</evidence>
<dbReference type="EC" id="1.97.1.4" evidence="11"/>
<dbReference type="Proteomes" id="UP000254174">
    <property type="component" value="Unassembled WGS sequence"/>
</dbReference>
<dbReference type="GO" id="GO:0043365">
    <property type="term" value="F:[formate-C-acetyltransferase]-activating enzyme activity"/>
    <property type="evidence" value="ECO:0007669"/>
    <property type="project" value="UniProtKB-EC"/>
</dbReference>
<dbReference type="SUPFAM" id="SSF102114">
    <property type="entry name" value="Radical SAM enzymes"/>
    <property type="match status" value="1"/>
</dbReference>
<evidence type="ECO:0000256" key="9">
    <source>
        <dbReference type="ARBA" id="ARBA00023014"/>
    </source>
</evidence>
<evidence type="ECO:0000256" key="1">
    <source>
        <dbReference type="ARBA" id="ARBA00001966"/>
    </source>
</evidence>
<comment type="similarity">
    <text evidence="2">Belongs to the organic radical-activating enzymes family.</text>
</comment>
<sequence length="115" mass="12839">MSVIGRIHSFESCGTVDGPGIRFITFFQGCLMRCLYCHNRDTWDTHGGKEVTVEDLMKEVVTYRHFMNASGGGVTASGGEAILQAEFVRDWFRACKKEGIHTCLDTNGLFVVTIR</sequence>
<dbReference type="GO" id="GO:0006006">
    <property type="term" value="P:glucose metabolic process"/>
    <property type="evidence" value="ECO:0007669"/>
    <property type="project" value="UniProtKB-KW"/>
</dbReference>
<dbReference type="InterPro" id="IPR058240">
    <property type="entry name" value="rSAM_sf"/>
</dbReference>